<dbReference type="OrthoDB" id="9793039at2"/>
<evidence type="ECO:0000313" key="2">
    <source>
        <dbReference type="EMBL" id="MTW13261.1"/>
    </source>
</evidence>
<organism evidence="2 3">
    <name type="scientific">Massilia eburnea</name>
    <dbReference type="NCBI Taxonomy" id="1776165"/>
    <lineage>
        <taxon>Bacteria</taxon>
        <taxon>Pseudomonadati</taxon>
        <taxon>Pseudomonadota</taxon>
        <taxon>Betaproteobacteria</taxon>
        <taxon>Burkholderiales</taxon>
        <taxon>Oxalobacteraceae</taxon>
        <taxon>Telluria group</taxon>
        <taxon>Massilia</taxon>
    </lineage>
</organism>
<accession>A0A6L6QM88</accession>
<dbReference type="PROSITE" id="PS51819">
    <property type="entry name" value="VOC"/>
    <property type="match status" value="1"/>
</dbReference>
<dbReference type="Pfam" id="PF00903">
    <property type="entry name" value="Glyoxalase"/>
    <property type="match status" value="1"/>
</dbReference>
<name>A0A6L6QM88_9BURK</name>
<dbReference type="EMBL" id="WNKX01000020">
    <property type="protein sequence ID" value="MTW13261.1"/>
    <property type="molecule type" value="Genomic_DNA"/>
</dbReference>
<dbReference type="InterPro" id="IPR037523">
    <property type="entry name" value="VOC_core"/>
</dbReference>
<dbReference type="SUPFAM" id="SSF54593">
    <property type="entry name" value="Glyoxalase/Bleomycin resistance protein/Dihydroxybiphenyl dioxygenase"/>
    <property type="match status" value="1"/>
</dbReference>
<dbReference type="RefSeq" id="WP_155456181.1">
    <property type="nucleotide sequence ID" value="NZ_WNKX01000020.1"/>
</dbReference>
<dbReference type="InterPro" id="IPR004360">
    <property type="entry name" value="Glyas_Fos-R_dOase_dom"/>
</dbReference>
<dbReference type="PANTHER" id="PTHR33993:SF2">
    <property type="entry name" value="VOC DOMAIN-CONTAINING PROTEIN"/>
    <property type="match status" value="1"/>
</dbReference>
<sequence>MGRTVHFEIHASAPKALIDFYGKMFDWSFSKWEGGEYWLVGTGEVGAPGINGGLLPRRGPRPEEGASVNAFVCTVDVEDLDKSLAQLKELKGTVAVPRMPIPGVGWLAYAKDPDGNIFGMMQTDASASFEGA</sequence>
<dbReference type="AlphaFoldDB" id="A0A6L6QM88"/>
<dbReference type="InterPro" id="IPR029068">
    <property type="entry name" value="Glyas_Bleomycin-R_OHBP_Dase"/>
</dbReference>
<evidence type="ECO:0000259" key="1">
    <source>
        <dbReference type="PROSITE" id="PS51819"/>
    </source>
</evidence>
<dbReference type="InterPro" id="IPR052164">
    <property type="entry name" value="Anthracycline_SecMetBiosynth"/>
</dbReference>
<comment type="caution">
    <text evidence="2">The sequence shown here is derived from an EMBL/GenBank/DDBJ whole genome shotgun (WGS) entry which is preliminary data.</text>
</comment>
<gene>
    <name evidence="2" type="ORF">GM658_21880</name>
</gene>
<proteinExistence type="predicted"/>
<dbReference type="Gene3D" id="3.10.180.10">
    <property type="entry name" value="2,3-Dihydroxybiphenyl 1,2-Dioxygenase, domain 1"/>
    <property type="match status" value="1"/>
</dbReference>
<dbReference type="Proteomes" id="UP000472320">
    <property type="component" value="Unassembled WGS sequence"/>
</dbReference>
<evidence type="ECO:0000313" key="3">
    <source>
        <dbReference type="Proteomes" id="UP000472320"/>
    </source>
</evidence>
<dbReference type="PANTHER" id="PTHR33993">
    <property type="entry name" value="GLYOXALASE-RELATED"/>
    <property type="match status" value="1"/>
</dbReference>
<feature type="domain" description="VOC" evidence="1">
    <location>
        <begin position="3"/>
        <end position="123"/>
    </location>
</feature>
<reference evidence="2 3" key="1">
    <citation type="submission" date="2019-11" db="EMBL/GenBank/DDBJ databases">
        <title>Type strains purchased from KCTC, JCM and DSMZ.</title>
        <authorList>
            <person name="Lu H."/>
        </authorList>
    </citation>
    <scope>NUCLEOTIDE SEQUENCE [LARGE SCALE GENOMIC DNA]</scope>
    <source>
        <strain evidence="2 3">JCM 31587</strain>
    </source>
</reference>
<keyword evidence="3" id="KW-1185">Reference proteome</keyword>
<protein>
    <submittedName>
        <fullName evidence="2">VOC family protein</fullName>
    </submittedName>
</protein>